<accession>A0A0A8Y4Q9</accession>
<evidence type="ECO:0000313" key="1">
    <source>
        <dbReference type="EMBL" id="JAD19648.1"/>
    </source>
</evidence>
<name>A0A0A8Y4Q9_ARUDO</name>
<protein>
    <submittedName>
        <fullName evidence="1">Uncharacterized protein</fullName>
    </submittedName>
</protein>
<reference evidence="1" key="1">
    <citation type="submission" date="2014-09" db="EMBL/GenBank/DDBJ databases">
        <authorList>
            <person name="Magalhaes I.L.F."/>
            <person name="Oliveira U."/>
            <person name="Santos F.R."/>
            <person name="Vidigal T.H.D.A."/>
            <person name="Brescovit A.D."/>
            <person name="Santos A.J."/>
        </authorList>
    </citation>
    <scope>NUCLEOTIDE SEQUENCE</scope>
    <source>
        <tissue evidence="1">Shoot tissue taken approximately 20 cm above the soil surface</tissue>
    </source>
</reference>
<dbReference type="AlphaFoldDB" id="A0A0A8Y4Q9"/>
<organism evidence="1">
    <name type="scientific">Arundo donax</name>
    <name type="common">Giant reed</name>
    <name type="synonym">Donax arundinaceus</name>
    <dbReference type="NCBI Taxonomy" id="35708"/>
    <lineage>
        <taxon>Eukaryota</taxon>
        <taxon>Viridiplantae</taxon>
        <taxon>Streptophyta</taxon>
        <taxon>Embryophyta</taxon>
        <taxon>Tracheophyta</taxon>
        <taxon>Spermatophyta</taxon>
        <taxon>Magnoliopsida</taxon>
        <taxon>Liliopsida</taxon>
        <taxon>Poales</taxon>
        <taxon>Poaceae</taxon>
        <taxon>PACMAD clade</taxon>
        <taxon>Arundinoideae</taxon>
        <taxon>Arundineae</taxon>
        <taxon>Arundo</taxon>
    </lineage>
</organism>
<reference evidence="1" key="2">
    <citation type="journal article" date="2015" name="Data Brief">
        <title>Shoot transcriptome of the giant reed, Arundo donax.</title>
        <authorList>
            <person name="Barrero R.A."/>
            <person name="Guerrero F.D."/>
            <person name="Moolhuijzen P."/>
            <person name="Goolsby J.A."/>
            <person name="Tidwell J."/>
            <person name="Bellgard S.E."/>
            <person name="Bellgard M.I."/>
        </authorList>
    </citation>
    <scope>NUCLEOTIDE SEQUENCE</scope>
    <source>
        <tissue evidence="1">Shoot tissue taken approximately 20 cm above the soil surface</tissue>
    </source>
</reference>
<sequence>MFLSSLTGLLFHWSCYYICFHLKNVVDTCFLSYISVLGKLLCINI</sequence>
<proteinExistence type="predicted"/>
<dbReference type="EMBL" id="GBRH01278247">
    <property type="protein sequence ID" value="JAD19648.1"/>
    <property type="molecule type" value="Transcribed_RNA"/>
</dbReference>